<evidence type="ECO:0000313" key="2">
    <source>
        <dbReference type="EMBL" id="NBC70206.1"/>
    </source>
</evidence>
<accession>A0A7X4YRC5</accession>
<protein>
    <recommendedName>
        <fullName evidence="4">DNA topology modulation protein FlaR</fullName>
    </recommendedName>
</protein>
<keyword evidence="3" id="KW-1185">Reference proteome</keyword>
<dbReference type="InterPro" id="IPR052922">
    <property type="entry name" value="Cytidylate_Kinase-2"/>
</dbReference>
<dbReference type="Gene3D" id="3.40.50.300">
    <property type="entry name" value="P-loop containing nucleotide triphosphate hydrolases"/>
    <property type="match status" value="1"/>
</dbReference>
<dbReference type="AlphaFoldDB" id="A0A7X4YRC5"/>
<gene>
    <name evidence="2" type="ORF">GT003_14500</name>
</gene>
<comment type="caution">
    <text evidence="2">The sequence shown here is derived from an EMBL/GenBank/DDBJ whole genome shotgun (WGS) entry which is preliminary data.</text>
</comment>
<dbReference type="InterPro" id="IPR027417">
    <property type="entry name" value="P-loop_NTPase"/>
</dbReference>
<dbReference type="OrthoDB" id="1201990at2"/>
<dbReference type="RefSeq" id="WP_161698890.1">
    <property type="nucleotide sequence ID" value="NZ_JAAAMU010000006.1"/>
</dbReference>
<keyword evidence="1" id="KW-0175">Coiled coil</keyword>
<dbReference type="EMBL" id="JAAAMU010000006">
    <property type="protein sequence ID" value="NBC70206.1"/>
    <property type="molecule type" value="Genomic_DNA"/>
</dbReference>
<evidence type="ECO:0000313" key="3">
    <source>
        <dbReference type="Proteomes" id="UP000558113"/>
    </source>
</evidence>
<sequence>MRKVLIIGIVASGKTTFAKRLSQTLDVPWYELDAIVYHKTSTGRHKRTAAEQVEEIMAIDNDGAWIFEGTDRASYQCLYQMADTIIFLDPPLRTRRIRILTRYLKQKLGIEKCHYKPDLKMLRMMYRWTSDFERNREGFEGKLERYKEKLIRVKDTGRASTKFARDGSAWNG</sequence>
<dbReference type="PANTHER" id="PTHR37816:SF2">
    <property type="entry name" value="DNA TOPOLOGY MODULATION PROTEIN FLAR-RELATED PROTEIN"/>
    <property type="match status" value="1"/>
</dbReference>
<evidence type="ECO:0008006" key="4">
    <source>
        <dbReference type="Google" id="ProtNLM"/>
    </source>
</evidence>
<reference evidence="2 3" key="1">
    <citation type="submission" date="2020-01" db="EMBL/GenBank/DDBJ databases">
        <title>Paenibacillus soybeanensis sp. nov. isolated from the nodules of soybean (Glycine max(L.) Merr).</title>
        <authorList>
            <person name="Wang H."/>
        </authorList>
    </citation>
    <scope>NUCLEOTIDE SEQUENCE [LARGE SCALE GENOMIC DNA]</scope>
    <source>
        <strain evidence="2 3">DSM 23054</strain>
    </source>
</reference>
<evidence type="ECO:0000256" key="1">
    <source>
        <dbReference type="SAM" id="Coils"/>
    </source>
</evidence>
<dbReference type="PANTHER" id="PTHR37816">
    <property type="entry name" value="YALI0E33011P"/>
    <property type="match status" value="1"/>
</dbReference>
<dbReference type="Proteomes" id="UP000558113">
    <property type="component" value="Unassembled WGS sequence"/>
</dbReference>
<name>A0A7X4YRC5_9BACL</name>
<organism evidence="2 3">
    <name type="scientific">Paenibacillus sacheonensis</name>
    <dbReference type="NCBI Taxonomy" id="742054"/>
    <lineage>
        <taxon>Bacteria</taxon>
        <taxon>Bacillati</taxon>
        <taxon>Bacillota</taxon>
        <taxon>Bacilli</taxon>
        <taxon>Bacillales</taxon>
        <taxon>Paenibacillaceae</taxon>
        <taxon>Paenibacillus</taxon>
    </lineage>
</organism>
<proteinExistence type="predicted"/>
<feature type="coiled-coil region" evidence="1">
    <location>
        <begin position="129"/>
        <end position="156"/>
    </location>
</feature>
<dbReference type="SUPFAM" id="SSF52540">
    <property type="entry name" value="P-loop containing nucleoside triphosphate hydrolases"/>
    <property type="match status" value="1"/>
</dbReference>